<protein>
    <submittedName>
        <fullName evidence="7">Putative HTH-type transcriptional regulator YjiR</fullName>
    </submittedName>
</protein>
<dbReference type="PROSITE" id="PS50949">
    <property type="entry name" value="HTH_GNTR"/>
    <property type="match status" value="1"/>
</dbReference>
<keyword evidence="3" id="KW-0805">Transcription regulation</keyword>
<dbReference type="InterPro" id="IPR015422">
    <property type="entry name" value="PyrdxlP-dep_Trfase_small"/>
</dbReference>
<dbReference type="OrthoDB" id="9804020at2"/>
<dbReference type="InterPro" id="IPR036388">
    <property type="entry name" value="WH-like_DNA-bd_sf"/>
</dbReference>
<dbReference type="RefSeq" id="WP_067013169.1">
    <property type="nucleotide sequence ID" value="NZ_FLOB01000002.1"/>
</dbReference>
<dbReference type="PANTHER" id="PTHR46577:SF2">
    <property type="entry name" value="TRANSCRIPTIONAL REGULATORY PROTEIN"/>
    <property type="match status" value="1"/>
</dbReference>
<dbReference type="InterPro" id="IPR004839">
    <property type="entry name" value="Aminotransferase_I/II_large"/>
</dbReference>
<organism evidence="7 8">
    <name type="scientific">Marinomonas spartinae</name>
    <dbReference type="NCBI Taxonomy" id="1792290"/>
    <lineage>
        <taxon>Bacteria</taxon>
        <taxon>Pseudomonadati</taxon>
        <taxon>Pseudomonadota</taxon>
        <taxon>Gammaproteobacteria</taxon>
        <taxon>Oceanospirillales</taxon>
        <taxon>Oceanospirillaceae</taxon>
        <taxon>Marinomonas</taxon>
    </lineage>
</organism>
<evidence type="ECO:0000313" key="7">
    <source>
        <dbReference type="EMBL" id="SBS27583.1"/>
    </source>
</evidence>
<dbReference type="InterPro" id="IPR051446">
    <property type="entry name" value="HTH_trans_reg/aminotransferase"/>
</dbReference>
<comment type="similarity">
    <text evidence="1">In the C-terminal section; belongs to the class-I pyridoxal-phosphate-dependent aminotransferase family.</text>
</comment>
<dbReference type="InterPro" id="IPR015421">
    <property type="entry name" value="PyrdxlP-dep_Trfase_major"/>
</dbReference>
<keyword evidence="4" id="KW-0238">DNA-binding</keyword>
<dbReference type="CDD" id="cd00609">
    <property type="entry name" value="AAT_like"/>
    <property type="match status" value="1"/>
</dbReference>
<keyword evidence="2" id="KW-0663">Pyridoxal phosphate</keyword>
<evidence type="ECO:0000256" key="2">
    <source>
        <dbReference type="ARBA" id="ARBA00022898"/>
    </source>
</evidence>
<keyword evidence="8" id="KW-1185">Reference proteome</keyword>
<dbReference type="CDD" id="cd07377">
    <property type="entry name" value="WHTH_GntR"/>
    <property type="match status" value="1"/>
</dbReference>
<dbReference type="GO" id="GO:0030170">
    <property type="term" value="F:pyridoxal phosphate binding"/>
    <property type="evidence" value="ECO:0007669"/>
    <property type="project" value="InterPro"/>
</dbReference>
<dbReference type="Gene3D" id="1.10.10.10">
    <property type="entry name" value="Winged helix-like DNA-binding domain superfamily/Winged helix DNA-binding domain"/>
    <property type="match status" value="1"/>
</dbReference>
<gene>
    <name evidence="7" type="primary">yjiR_3</name>
    <name evidence="7" type="ORF">MSP8886_00892</name>
</gene>
<dbReference type="PANTHER" id="PTHR46577">
    <property type="entry name" value="HTH-TYPE TRANSCRIPTIONAL REGULATORY PROTEIN GABR"/>
    <property type="match status" value="1"/>
</dbReference>
<dbReference type="STRING" id="1792290.MSP8886_00892"/>
<dbReference type="GO" id="GO:0003677">
    <property type="term" value="F:DNA binding"/>
    <property type="evidence" value="ECO:0007669"/>
    <property type="project" value="UniProtKB-KW"/>
</dbReference>
<dbReference type="InterPro" id="IPR000524">
    <property type="entry name" value="Tscrpt_reg_HTH_GntR"/>
</dbReference>
<dbReference type="Gene3D" id="3.90.1150.10">
    <property type="entry name" value="Aspartate Aminotransferase, domain 1"/>
    <property type="match status" value="1"/>
</dbReference>
<dbReference type="Pfam" id="PF00155">
    <property type="entry name" value="Aminotran_1_2"/>
    <property type="match status" value="1"/>
</dbReference>
<name>A0A1A8T800_9GAMM</name>
<accession>A0A1A8T800</accession>
<dbReference type="InterPro" id="IPR015424">
    <property type="entry name" value="PyrdxlP-dep_Trfase"/>
</dbReference>
<dbReference type="Proteomes" id="UP000092544">
    <property type="component" value="Unassembled WGS sequence"/>
</dbReference>
<dbReference type="InterPro" id="IPR036390">
    <property type="entry name" value="WH_DNA-bd_sf"/>
</dbReference>
<evidence type="ECO:0000313" key="8">
    <source>
        <dbReference type="Proteomes" id="UP000092544"/>
    </source>
</evidence>
<dbReference type="AlphaFoldDB" id="A0A1A8T800"/>
<sequence>MVDEALYQRIATHIRTDIQQGRLTEAMKLPSVRRIASLHNVSHLTALNALRLLENEGVVEAKPRSGFFVKVRHPLSNNLFPSLAKQKSTINSPVPSLDTRSRHLSLIGRNQITSLGLADGHLELYPVKRFSQIMRQLIYKNPSLLGSHLGGHGLPALIQQIVRRAMDYGCSLVEDEILVTNGGLESLSLALKASTSPGDKVLIQSPTYFLLLQLLKDLGLEVIEIASSNMTLNTLQLEETIDRHKIKVMVYTANFNNPDGCLLSDSDKQALVNLMVEKQVTIIEDDVYGDIYFGNTRPRPLRAFNDQVILCSSFTKTLSPGLRIGWLACAGWQDAVYNLKRTSSKVTAEFPQAAIAEFIKNGGYDVHMRKLRALLKGYCQVMREEILKAFPVGTQVSQPQGGYVLWVTLKEGSPSTRVLFEKAYAERISIVPGYLFSLVDIDSAKIGTVIERSNDLSFRINYGYGLTPDNKEAIHTLASWVKEGSIPQNGCEAIY</sequence>
<dbReference type="SUPFAM" id="SSF46785">
    <property type="entry name" value="Winged helix' DNA-binding domain"/>
    <property type="match status" value="1"/>
</dbReference>
<keyword evidence="5" id="KW-0804">Transcription</keyword>
<dbReference type="Pfam" id="PF00392">
    <property type="entry name" value="GntR"/>
    <property type="match status" value="1"/>
</dbReference>
<dbReference type="GO" id="GO:0003700">
    <property type="term" value="F:DNA-binding transcription factor activity"/>
    <property type="evidence" value="ECO:0007669"/>
    <property type="project" value="InterPro"/>
</dbReference>
<feature type="domain" description="HTH gntR-type" evidence="6">
    <location>
        <begin position="4"/>
        <end position="72"/>
    </location>
</feature>
<proteinExistence type="inferred from homology"/>
<evidence type="ECO:0000256" key="4">
    <source>
        <dbReference type="ARBA" id="ARBA00023125"/>
    </source>
</evidence>
<evidence type="ECO:0000256" key="5">
    <source>
        <dbReference type="ARBA" id="ARBA00023163"/>
    </source>
</evidence>
<dbReference type="SMART" id="SM00345">
    <property type="entry name" value="HTH_GNTR"/>
    <property type="match status" value="1"/>
</dbReference>
<dbReference type="EMBL" id="FLOB01000002">
    <property type="protein sequence ID" value="SBS27583.1"/>
    <property type="molecule type" value="Genomic_DNA"/>
</dbReference>
<evidence type="ECO:0000256" key="1">
    <source>
        <dbReference type="ARBA" id="ARBA00005384"/>
    </source>
</evidence>
<dbReference type="Gene3D" id="3.40.640.10">
    <property type="entry name" value="Type I PLP-dependent aspartate aminotransferase-like (Major domain)"/>
    <property type="match status" value="1"/>
</dbReference>
<reference evidence="7 8" key="1">
    <citation type="submission" date="2016-06" db="EMBL/GenBank/DDBJ databases">
        <authorList>
            <person name="Kjaerup R.B."/>
            <person name="Dalgaard T.S."/>
            <person name="Juul-Madsen H.R."/>
        </authorList>
    </citation>
    <scope>NUCLEOTIDE SEQUENCE [LARGE SCALE GENOMIC DNA]</scope>
    <source>
        <strain evidence="7 8">CECT 8886</strain>
    </source>
</reference>
<dbReference type="SUPFAM" id="SSF53383">
    <property type="entry name" value="PLP-dependent transferases"/>
    <property type="match status" value="1"/>
</dbReference>
<evidence type="ECO:0000259" key="6">
    <source>
        <dbReference type="PROSITE" id="PS50949"/>
    </source>
</evidence>
<evidence type="ECO:0000256" key="3">
    <source>
        <dbReference type="ARBA" id="ARBA00023015"/>
    </source>
</evidence>